<gene>
    <name evidence="3" type="ORF">P8A19_27765</name>
</gene>
<evidence type="ECO:0000313" key="3">
    <source>
        <dbReference type="EMBL" id="WLQ58990.1"/>
    </source>
</evidence>
<keyword evidence="1 2" id="KW-0732">Signal</keyword>
<feature type="signal peptide" evidence="2">
    <location>
        <begin position="1"/>
        <end position="20"/>
    </location>
</feature>
<feature type="chain" id="PRO_5045859328" evidence="2">
    <location>
        <begin position="21"/>
        <end position="566"/>
    </location>
</feature>
<evidence type="ECO:0000256" key="1">
    <source>
        <dbReference type="ARBA" id="ARBA00022729"/>
    </source>
</evidence>
<keyword evidence="4" id="KW-1185">Reference proteome</keyword>
<dbReference type="Proteomes" id="UP001235744">
    <property type="component" value="Chromosome"/>
</dbReference>
<accession>A0ABY9IVE8</accession>
<reference evidence="3 4" key="1">
    <citation type="submission" date="2023-03" db="EMBL/GenBank/DDBJ databases">
        <title>Isolation and description of six Streptomyces strains from soil environments, able to metabolize different microbial glucans.</title>
        <authorList>
            <person name="Widen T."/>
            <person name="Larsbrink J."/>
        </authorList>
    </citation>
    <scope>NUCLEOTIDE SEQUENCE [LARGE SCALE GENOMIC DNA]</scope>
    <source>
        <strain evidence="3 4">Alt2</strain>
    </source>
</reference>
<protein>
    <submittedName>
        <fullName evidence="3">VCBS repeat-containing protein</fullName>
    </submittedName>
</protein>
<dbReference type="Pfam" id="PF13517">
    <property type="entry name" value="FG-GAP_3"/>
    <property type="match status" value="1"/>
</dbReference>
<dbReference type="Gene3D" id="2.40.128.340">
    <property type="match status" value="1"/>
</dbReference>
<dbReference type="InterPro" id="IPR028994">
    <property type="entry name" value="Integrin_alpha_N"/>
</dbReference>
<sequence length="566" mass="59135">MRRILAVSGSVALLATGALAGAMPAAAVDSFAFEMGRDWTLMPGEGLAELRPDSWYNEADGTLVYALSKKQLNDPAWAAGGVPAGLAVSLESGCKAAATAGVYLCDAHGDISYPEVSATATAAHGTTAYLGLAYAPSGTSVDKAVKEAQTAATYSEDGLHAARTITVKSAEHVAQNTLALNTPTLKAGDSVTQSITVHAVDAGHLSIMFGPSEGQRGWEESEADIRIDSVSRGDNTTCDHTLGSVAYGGEVRCDITPGDVTIDYTLTAGAKMAAWKVDASAVYEVYNWGTHNPETSSHFVIDSPYPVRPHHLLLARGKDGLLRYHHGTGSASQPFRDYEEIVGHGWNIYNQLTKLAPVTVQAGGGGLVGRDTSGVLWHYRTSGDWNTLAGRTKVGAGWNVYNKLAGVTDLTGDGRPDLLARDTSGVLWLYKGTGTNTAPFAVRTRVGGGWGGYNELTGSGDVTGDGRADLLARDTSGVLWLYKGTGTAASPFAARTRVGGGWSAYRSMSSPGDLTDDGRADLVVQDTSGVLWLYRATGSATAPYAARVKVTGAGDTSTISGYNTLL</sequence>
<organism evidence="3 4">
    <name type="scientific">Streptomyces poriferorum</name>
    <dbReference type="NCBI Taxonomy" id="2798799"/>
    <lineage>
        <taxon>Bacteria</taxon>
        <taxon>Bacillati</taxon>
        <taxon>Actinomycetota</taxon>
        <taxon>Actinomycetes</taxon>
        <taxon>Kitasatosporales</taxon>
        <taxon>Streptomycetaceae</taxon>
        <taxon>Streptomyces</taxon>
    </lineage>
</organism>
<name>A0ABY9IVE8_9ACTN</name>
<evidence type="ECO:0000313" key="4">
    <source>
        <dbReference type="Proteomes" id="UP001235744"/>
    </source>
</evidence>
<dbReference type="EMBL" id="CP120988">
    <property type="protein sequence ID" value="WLQ58990.1"/>
    <property type="molecule type" value="Genomic_DNA"/>
</dbReference>
<dbReference type="InterPro" id="IPR013517">
    <property type="entry name" value="FG-GAP"/>
</dbReference>
<dbReference type="RefSeq" id="WP_306070077.1">
    <property type="nucleotide sequence ID" value="NZ_CP120988.1"/>
</dbReference>
<dbReference type="Gene3D" id="2.115.10.10">
    <property type="entry name" value="Tachylectin 2"/>
    <property type="match status" value="1"/>
</dbReference>
<proteinExistence type="predicted"/>
<evidence type="ECO:0000256" key="2">
    <source>
        <dbReference type="SAM" id="SignalP"/>
    </source>
</evidence>
<dbReference type="SUPFAM" id="SSF69318">
    <property type="entry name" value="Integrin alpha N-terminal domain"/>
    <property type="match status" value="1"/>
</dbReference>